<dbReference type="Proteomes" id="UP001628668">
    <property type="component" value="Unassembled WGS sequence"/>
</dbReference>
<name>A0ABW8VVN1_9BACI</name>
<gene>
    <name evidence="1" type="ORF">ACKA06_19765</name>
</gene>
<keyword evidence="2" id="KW-1185">Reference proteome</keyword>
<evidence type="ECO:0000313" key="2">
    <source>
        <dbReference type="Proteomes" id="UP001628668"/>
    </source>
</evidence>
<dbReference type="RefSeq" id="WP_411160453.1">
    <property type="nucleotide sequence ID" value="NZ_JBJOSA010000028.1"/>
</dbReference>
<dbReference type="EMBL" id="JBJOSA010000028">
    <property type="protein sequence ID" value="MFL8939026.1"/>
    <property type="molecule type" value="Genomic_DNA"/>
</dbReference>
<protein>
    <submittedName>
        <fullName evidence="1">Uncharacterized protein</fullName>
    </submittedName>
</protein>
<accession>A0ABW8VVN1</accession>
<organism evidence="1 2">
    <name type="scientific">Rossellomorea oryzaecorticis</name>
    <dbReference type="NCBI Taxonomy" id="1396505"/>
    <lineage>
        <taxon>Bacteria</taxon>
        <taxon>Bacillati</taxon>
        <taxon>Bacillota</taxon>
        <taxon>Bacilli</taxon>
        <taxon>Bacillales</taxon>
        <taxon>Bacillaceae</taxon>
        <taxon>Rossellomorea</taxon>
    </lineage>
</organism>
<comment type="caution">
    <text evidence="1">The sequence shown here is derived from an EMBL/GenBank/DDBJ whole genome shotgun (WGS) entry which is preliminary data.</text>
</comment>
<evidence type="ECO:0000313" key="1">
    <source>
        <dbReference type="EMBL" id="MFL8939026.1"/>
    </source>
</evidence>
<sequence length="141" mass="17038">MKKSIPAVSIIILIITLLLILSNHLKSQQEHTLDSYSRFLKELEIHTHVTEQYSKKQITKDYYNTSSEYIKLAFDQLYFVVEANYPSKLNREKEHLHHLFSQYWEAQAQYAVSEQKELERNRRYLNETYEDFVEFSEELRN</sequence>
<proteinExistence type="predicted"/>
<reference evidence="1 2" key="1">
    <citation type="submission" date="2024-12" db="EMBL/GenBank/DDBJ databases">
        <authorList>
            <person name="Li X."/>
            <person name="Zhang D."/>
        </authorList>
    </citation>
    <scope>NUCLEOTIDE SEQUENCE [LARGE SCALE GENOMIC DNA]</scope>
    <source>
        <strain evidence="1 2">JCM19602</strain>
    </source>
</reference>